<gene>
    <name evidence="2" type="ORF">ACFQ14_01250</name>
</gene>
<keyword evidence="3" id="KW-1185">Reference proteome</keyword>
<organism evidence="2 3">
    <name type="scientific">Pseudahrensia aquimaris</name>
    <dbReference type="NCBI Taxonomy" id="744461"/>
    <lineage>
        <taxon>Bacteria</taxon>
        <taxon>Pseudomonadati</taxon>
        <taxon>Pseudomonadota</taxon>
        <taxon>Alphaproteobacteria</taxon>
        <taxon>Hyphomicrobiales</taxon>
        <taxon>Ahrensiaceae</taxon>
        <taxon>Pseudahrensia</taxon>
    </lineage>
</organism>
<evidence type="ECO:0000313" key="3">
    <source>
        <dbReference type="Proteomes" id="UP001597101"/>
    </source>
</evidence>
<proteinExistence type="predicted"/>
<protein>
    <submittedName>
        <fullName evidence="2">Uncharacterized protein</fullName>
    </submittedName>
</protein>
<dbReference type="RefSeq" id="WP_377210878.1">
    <property type="nucleotide sequence ID" value="NZ_JBHTJV010000002.1"/>
</dbReference>
<dbReference type="Proteomes" id="UP001597101">
    <property type="component" value="Unassembled WGS sequence"/>
</dbReference>
<evidence type="ECO:0000313" key="2">
    <source>
        <dbReference type="EMBL" id="MFD0915027.1"/>
    </source>
</evidence>
<reference evidence="3" key="1">
    <citation type="journal article" date="2019" name="Int. J. Syst. Evol. Microbiol.">
        <title>The Global Catalogue of Microorganisms (GCM) 10K type strain sequencing project: providing services to taxonomists for standard genome sequencing and annotation.</title>
        <authorList>
            <consortium name="The Broad Institute Genomics Platform"/>
            <consortium name="The Broad Institute Genome Sequencing Center for Infectious Disease"/>
            <person name="Wu L."/>
            <person name="Ma J."/>
        </authorList>
    </citation>
    <scope>NUCLEOTIDE SEQUENCE [LARGE SCALE GENOMIC DNA]</scope>
    <source>
        <strain evidence="3">CCUG 60023</strain>
    </source>
</reference>
<dbReference type="EMBL" id="JBHTJV010000002">
    <property type="protein sequence ID" value="MFD0915027.1"/>
    <property type="molecule type" value="Genomic_DNA"/>
</dbReference>
<evidence type="ECO:0000256" key="1">
    <source>
        <dbReference type="SAM" id="SignalP"/>
    </source>
</evidence>
<feature type="chain" id="PRO_5047422647" evidence="1">
    <location>
        <begin position="24"/>
        <end position="150"/>
    </location>
</feature>
<accession>A0ABW3FF47</accession>
<name>A0ABW3FF47_9HYPH</name>
<sequence length="150" mass="16211">MKRRSFLQAIGAAALLPAMPKIASAKLAPTHAAVDPALYKWAEMIVRAHNQSSTGMLQRLLHMEAANANAMQAELIKQGVLVPKANAFGIHTAVKPLYEGAFVKPHNPEPQWAKAQIEQEEAVDPSIEADEQAMIAMLAAVDAHDARELS</sequence>
<feature type="signal peptide" evidence="1">
    <location>
        <begin position="1"/>
        <end position="23"/>
    </location>
</feature>
<keyword evidence="1" id="KW-0732">Signal</keyword>
<comment type="caution">
    <text evidence="2">The sequence shown here is derived from an EMBL/GenBank/DDBJ whole genome shotgun (WGS) entry which is preliminary data.</text>
</comment>